<dbReference type="SUPFAM" id="SSF158472">
    <property type="entry name" value="HAMP domain-like"/>
    <property type="match status" value="1"/>
</dbReference>
<dbReference type="RefSeq" id="WP_189373520.1">
    <property type="nucleotide sequence ID" value="NZ_BMYW01000004.1"/>
</dbReference>
<accession>A0ABQ2YMR8</accession>
<evidence type="ECO:0000256" key="10">
    <source>
        <dbReference type="ARBA" id="ARBA00023136"/>
    </source>
</evidence>
<dbReference type="InterPro" id="IPR036890">
    <property type="entry name" value="HATPase_C_sf"/>
</dbReference>
<dbReference type="GO" id="GO:0016301">
    <property type="term" value="F:kinase activity"/>
    <property type="evidence" value="ECO:0007669"/>
    <property type="project" value="UniProtKB-KW"/>
</dbReference>
<evidence type="ECO:0000256" key="9">
    <source>
        <dbReference type="ARBA" id="ARBA00022989"/>
    </source>
</evidence>
<dbReference type="PROSITE" id="PS50885">
    <property type="entry name" value="HAMP"/>
    <property type="match status" value="1"/>
</dbReference>
<evidence type="ECO:0000256" key="4">
    <source>
        <dbReference type="ARBA" id="ARBA00022475"/>
    </source>
</evidence>
<dbReference type="InterPro" id="IPR003660">
    <property type="entry name" value="HAMP_dom"/>
</dbReference>
<reference evidence="15" key="1">
    <citation type="journal article" date="2019" name="Int. J. Syst. Evol. Microbiol.">
        <title>The Global Catalogue of Microorganisms (GCM) 10K type strain sequencing project: providing services to taxonomists for standard genome sequencing and annotation.</title>
        <authorList>
            <consortium name="The Broad Institute Genomics Platform"/>
            <consortium name="The Broad Institute Genome Sequencing Center for Infectious Disease"/>
            <person name="Wu L."/>
            <person name="Ma J."/>
        </authorList>
    </citation>
    <scope>NUCLEOTIDE SEQUENCE [LARGE SCALE GENOMIC DNA]</scope>
    <source>
        <strain evidence="15">KCTC 32041</strain>
    </source>
</reference>
<organism evidence="14 15">
    <name type="scientific">Vogesella alkaliphila</name>
    <dbReference type="NCBI Taxonomy" id="1193621"/>
    <lineage>
        <taxon>Bacteria</taxon>
        <taxon>Pseudomonadati</taxon>
        <taxon>Pseudomonadota</taxon>
        <taxon>Betaproteobacteria</taxon>
        <taxon>Neisseriales</taxon>
        <taxon>Chromobacteriaceae</taxon>
        <taxon>Vogesella</taxon>
    </lineage>
</organism>
<dbReference type="InterPro" id="IPR005467">
    <property type="entry name" value="His_kinase_dom"/>
</dbReference>
<comment type="caution">
    <text evidence="14">The sequence shown here is derived from an EMBL/GenBank/DDBJ whole genome shotgun (WGS) entry which is preliminary data.</text>
</comment>
<evidence type="ECO:0000313" key="14">
    <source>
        <dbReference type="EMBL" id="GGX88270.1"/>
    </source>
</evidence>
<dbReference type="PANTHER" id="PTHR43065">
    <property type="entry name" value="SENSOR HISTIDINE KINASE"/>
    <property type="match status" value="1"/>
</dbReference>
<comment type="subcellular location">
    <subcellularLocation>
        <location evidence="2">Cell membrane</location>
        <topology evidence="2">Multi-pass membrane protein</topology>
    </subcellularLocation>
</comment>
<evidence type="ECO:0000256" key="7">
    <source>
        <dbReference type="ARBA" id="ARBA00022692"/>
    </source>
</evidence>
<feature type="domain" description="HAMP" evidence="13">
    <location>
        <begin position="360"/>
        <end position="413"/>
    </location>
</feature>
<keyword evidence="9 11" id="KW-1133">Transmembrane helix</keyword>
<dbReference type="Proteomes" id="UP000600877">
    <property type="component" value="Unassembled WGS sequence"/>
</dbReference>
<keyword evidence="4" id="KW-1003">Cell membrane</keyword>
<dbReference type="SUPFAM" id="SSF55874">
    <property type="entry name" value="ATPase domain of HSP90 chaperone/DNA topoisomerase II/histidine kinase"/>
    <property type="match status" value="1"/>
</dbReference>
<evidence type="ECO:0000259" key="13">
    <source>
        <dbReference type="PROSITE" id="PS50885"/>
    </source>
</evidence>
<evidence type="ECO:0000256" key="2">
    <source>
        <dbReference type="ARBA" id="ARBA00004651"/>
    </source>
</evidence>
<dbReference type="SMART" id="SM00304">
    <property type="entry name" value="HAMP"/>
    <property type="match status" value="1"/>
</dbReference>
<keyword evidence="7 11" id="KW-0812">Transmembrane</keyword>
<sequence>MPVLGRVNGLWRRLLQPLNRSVRTRFVTLALLPLVVGFPVLLLLLAGWGGAAFEELLVFKVRSDLAVAATYFERVQSDVGRSIEALASSEALADTRRQPRTSSPDALLRERARSLGLDYLLLLDARQRVVAASLPASLGLRYPQPAVVLAASGGTQRATLDVFTPAQLAALSPLLQARSHIELLATPGARPSRRNVSDNGLLLHAAARVPGQPLVLVGGVLLNRNIEFIDRIRHLVYPQGSLPIRSRGSATLFLDDTRIATTVTYPRGGRAIGSRVSQEVSEQVLGRGQAWLNRARVIGDWYVSGYQPLLDSRGQRIGMLYVGFLEQPFVLAKWMALAVLFVLFAITMAAATWVSWRFARSVIAPVERLRQTMSEVAAGRLDARVGALPQQDELALLAAHFDALLARLESQNQAMLRWAGELDDKVAERTRELAAANHTLLSAQQQLFKSEKLAAIGQLAAGTAHEINNPVAVIQGNLELMQELLGEAAAPVLPEIRLMREQVQRIRLIVAKLLQYARPSEYAGDLQQVQPQEVFQDSLLLVGYQMNRGNIAVVKQWHSSATLLANRFELQQILINLILNAIQAMPQGGVLTLSAHDAPGSDGRPGLRLSVADNGDGIAEADMARLFDPFFTSKHDGTGLGLWVCQGLAERGGGVIEAANQPQGGAVFSVWLPCEPALAAVGLAVL</sequence>
<feature type="transmembrane region" description="Helical" evidence="11">
    <location>
        <begin position="334"/>
        <end position="356"/>
    </location>
</feature>
<evidence type="ECO:0000256" key="11">
    <source>
        <dbReference type="SAM" id="Phobius"/>
    </source>
</evidence>
<name>A0ABQ2YMR8_9NEIS</name>
<evidence type="ECO:0000259" key="12">
    <source>
        <dbReference type="PROSITE" id="PS50109"/>
    </source>
</evidence>
<dbReference type="SMART" id="SM00388">
    <property type="entry name" value="HisKA"/>
    <property type="match status" value="1"/>
</dbReference>
<dbReference type="CDD" id="cd00075">
    <property type="entry name" value="HATPase"/>
    <property type="match status" value="1"/>
</dbReference>
<dbReference type="Gene3D" id="6.10.340.10">
    <property type="match status" value="1"/>
</dbReference>
<dbReference type="InterPro" id="IPR036097">
    <property type="entry name" value="HisK_dim/P_sf"/>
</dbReference>
<keyword evidence="6" id="KW-0808">Transferase</keyword>
<dbReference type="Gene3D" id="1.10.287.130">
    <property type="match status" value="1"/>
</dbReference>
<dbReference type="SUPFAM" id="SSF47384">
    <property type="entry name" value="Homodimeric domain of signal transducing histidine kinase"/>
    <property type="match status" value="1"/>
</dbReference>
<dbReference type="SUPFAM" id="SSF103190">
    <property type="entry name" value="Sensory domain-like"/>
    <property type="match status" value="1"/>
</dbReference>
<dbReference type="PROSITE" id="PS50109">
    <property type="entry name" value="HIS_KIN"/>
    <property type="match status" value="1"/>
</dbReference>
<dbReference type="SMART" id="SM00387">
    <property type="entry name" value="HATPase_c"/>
    <property type="match status" value="1"/>
</dbReference>
<feature type="domain" description="Histidine kinase" evidence="12">
    <location>
        <begin position="462"/>
        <end position="676"/>
    </location>
</feature>
<evidence type="ECO:0000313" key="15">
    <source>
        <dbReference type="Proteomes" id="UP000600877"/>
    </source>
</evidence>
<dbReference type="InterPro" id="IPR033463">
    <property type="entry name" value="sCache_3"/>
</dbReference>
<feature type="transmembrane region" description="Helical" evidence="11">
    <location>
        <begin position="26"/>
        <end position="53"/>
    </location>
</feature>
<proteinExistence type="predicted"/>
<dbReference type="Gene3D" id="3.30.565.10">
    <property type="entry name" value="Histidine kinase-like ATPase, C-terminal domain"/>
    <property type="match status" value="1"/>
</dbReference>
<evidence type="ECO:0000256" key="6">
    <source>
        <dbReference type="ARBA" id="ARBA00022679"/>
    </source>
</evidence>
<dbReference type="EC" id="2.7.13.3" evidence="3"/>
<dbReference type="Pfam" id="PF00672">
    <property type="entry name" value="HAMP"/>
    <property type="match status" value="1"/>
</dbReference>
<dbReference type="EMBL" id="BMYW01000004">
    <property type="protein sequence ID" value="GGX88270.1"/>
    <property type="molecule type" value="Genomic_DNA"/>
</dbReference>
<dbReference type="Pfam" id="PF00512">
    <property type="entry name" value="HisKA"/>
    <property type="match status" value="1"/>
</dbReference>
<dbReference type="PANTHER" id="PTHR43065:SF22">
    <property type="entry name" value="HISTIDINE KINASE"/>
    <property type="match status" value="1"/>
</dbReference>
<evidence type="ECO:0000256" key="5">
    <source>
        <dbReference type="ARBA" id="ARBA00022553"/>
    </source>
</evidence>
<evidence type="ECO:0000256" key="8">
    <source>
        <dbReference type="ARBA" id="ARBA00022777"/>
    </source>
</evidence>
<dbReference type="InterPro" id="IPR003661">
    <property type="entry name" value="HisK_dim/P_dom"/>
</dbReference>
<dbReference type="InterPro" id="IPR029151">
    <property type="entry name" value="Sensor-like_sf"/>
</dbReference>
<dbReference type="InterPro" id="IPR003594">
    <property type="entry name" value="HATPase_dom"/>
</dbReference>
<dbReference type="CDD" id="cd06225">
    <property type="entry name" value="HAMP"/>
    <property type="match status" value="1"/>
</dbReference>
<gene>
    <name evidence="14" type="ORF">GCM10011290_14900</name>
</gene>
<dbReference type="InterPro" id="IPR004358">
    <property type="entry name" value="Sig_transdc_His_kin-like_C"/>
</dbReference>
<evidence type="ECO:0000256" key="3">
    <source>
        <dbReference type="ARBA" id="ARBA00012438"/>
    </source>
</evidence>
<comment type="catalytic activity">
    <reaction evidence="1">
        <text>ATP + protein L-histidine = ADP + protein N-phospho-L-histidine.</text>
        <dbReference type="EC" id="2.7.13.3"/>
    </reaction>
</comment>
<evidence type="ECO:0000256" key="1">
    <source>
        <dbReference type="ARBA" id="ARBA00000085"/>
    </source>
</evidence>
<protein>
    <recommendedName>
        <fullName evidence="3">histidine kinase</fullName>
        <ecNumber evidence="3">2.7.13.3</ecNumber>
    </recommendedName>
</protein>
<dbReference type="Pfam" id="PF17202">
    <property type="entry name" value="sCache_3_3"/>
    <property type="match status" value="1"/>
</dbReference>
<dbReference type="Pfam" id="PF02518">
    <property type="entry name" value="HATPase_c"/>
    <property type="match status" value="1"/>
</dbReference>
<dbReference type="PRINTS" id="PR00344">
    <property type="entry name" value="BCTRLSENSOR"/>
</dbReference>
<keyword evidence="15" id="KW-1185">Reference proteome</keyword>
<keyword evidence="10 11" id="KW-0472">Membrane</keyword>
<dbReference type="CDD" id="cd00082">
    <property type="entry name" value="HisKA"/>
    <property type="match status" value="1"/>
</dbReference>
<keyword evidence="8 14" id="KW-0418">Kinase</keyword>
<keyword evidence="5" id="KW-0597">Phosphoprotein</keyword>